<dbReference type="InterPro" id="IPR000197">
    <property type="entry name" value="Znf_TAZ"/>
</dbReference>
<dbReference type="FunFam" id="1.20.1020.10:FF:000004">
    <property type="entry name" value="BTB/POZ and TAZ domain-containing protein 2"/>
    <property type="match status" value="1"/>
</dbReference>
<sequence>MEEQRREMSMERCCPQPPPLLGLTTSSKHVEPKMSHGRRSAASGNSNADLLERLFSDGYRADVSVYTNDGIVPAHASILGIVSPVLKSMLRQSKRRGRRAISVRGVPHRAVLVFLRFLYTSSYEQEEMDQFVLHLLVLAHVFMIPSLKEECAKQLEQGLLTAENAVDALQLARLCDAPRLSLLCQRLIVKNFKQVSASGGWKVMRESDHKLANELLDSVKAADTRKSETLRILEERKIYQQLDEAMDALVHICTDGCRTIGPHGKVLRQNAEPCIFPACRGLEALVRHFAGCKNRVLGGCTHCKRMWQLLELHSRLCFLGDGCKVPLCRNFKEKLKHQSKKDELKWKLLVNKVIEVRSFSGTQAHSPTVVL</sequence>
<evidence type="ECO:0000256" key="2">
    <source>
        <dbReference type="ARBA" id="ARBA00022723"/>
    </source>
</evidence>
<evidence type="ECO:0000256" key="3">
    <source>
        <dbReference type="SAM" id="MobiDB-lite"/>
    </source>
</evidence>
<keyword evidence="2" id="KW-0479">Metal-binding</keyword>
<proteinExistence type="predicted"/>
<dbReference type="PROSITE" id="PS50134">
    <property type="entry name" value="ZF_TAZ"/>
    <property type="match status" value="1"/>
</dbReference>
<dbReference type="InterPro" id="IPR000210">
    <property type="entry name" value="BTB/POZ_dom"/>
</dbReference>
<name>A0A8J5FFK8_ZINOF</name>
<dbReference type="CDD" id="cd14733">
    <property type="entry name" value="BACK"/>
    <property type="match status" value="1"/>
</dbReference>
<evidence type="ECO:0000256" key="1">
    <source>
        <dbReference type="ARBA" id="ARBA00004906"/>
    </source>
</evidence>
<dbReference type="EMBL" id="JACMSC010000015">
    <property type="protein sequence ID" value="KAG6484508.1"/>
    <property type="molecule type" value="Genomic_DNA"/>
</dbReference>
<comment type="pathway">
    <text evidence="1">Protein modification; protein ubiquitination.</text>
</comment>
<dbReference type="PANTHER" id="PTHR46287">
    <property type="entry name" value="BTB/POZ AND TAZ DOMAIN-CONTAINING PROTEIN 3-RELATED"/>
    <property type="match status" value="1"/>
</dbReference>
<dbReference type="AlphaFoldDB" id="A0A8J5FFK8"/>
<dbReference type="Pfam" id="PF00651">
    <property type="entry name" value="BTB"/>
    <property type="match status" value="1"/>
</dbReference>
<evidence type="ECO:0008006" key="8">
    <source>
        <dbReference type="Google" id="ProtNLM"/>
    </source>
</evidence>
<keyword evidence="7" id="KW-1185">Reference proteome</keyword>
<feature type="domain" description="BTB" evidence="4">
    <location>
        <begin position="61"/>
        <end position="127"/>
    </location>
</feature>
<dbReference type="Proteomes" id="UP000734854">
    <property type="component" value="Unassembled WGS sequence"/>
</dbReference>
<dbReference type="SMART" id="SM00225">
    <property type="entry name" value="BTB"/>
    <property type="match status" value="1"/>
</dbReference>
<dbReference type="Pfam" id="PF02135">
    <property type="entry name" value="zf-TAZ"/>
    <property type="match status" value="1"/>
</dbReference>
<dbReference type="GO" id="GO:0042542">
    <property type="term" value="P:response to hydrogen peroxide"/>
    <property type="evidence" value="ECO:0007669"/>
    <property type="project" value="UniProtKB-ARBA"/>
</dbReference>
<dbReference type="OrthoDB" id="636773at2759"/>
<accession>A0A8J5FFK8</accession>
<gene>
    <name evidence="6" type="ORF">ZIOFF_053026</name>
</gene>
<feature type="domain" description="TAZ-type" evidence="5">
    <location>
        <begin position="232"/>
        <end position="331"/>
    </location>
</feature>
<dbReference type="GO" id="GO:0006355">
    <property type="term" value="P:regulation of DNA-templated transcription"/>
    <property type="evidence" value="ECO:0007669"/>
    <property type="project" value="UniProtKB-ARBA"/>
</dbReference>
<dbReference type="GO" id="GO:0005516">
    <property type="term" value="F:calmodulin binding"/>
    <property type="evidence" value="ECO:0007669"/>
    <property type="project" value="UniProtKB-ARBA"/>
</dbReference>
<evidence type="ECO:0000259" key="4">
    <source>
        <dbReference type="PROSITE" id="PS50097"/>
    </source>
</evidence>
<comment type="caution">
    <text evidence="6">The sequence shown here is derived from an EMBL/GenBank/DDBJ whole genome shotgun (WGS) entry which is preliminary data.</text>
</comment>
<dbReference type="InterPro" id="IPR044513">
    <property type="entry name" value="BT1/2/3/4/5"/>
</dbReference>
<dbReference type="SMART" id="SM00551">
    <property type="entry name" value="ZnF_TAZ"/>
    <property type="match status" value="1"/>
</dbReference>
<dbReference type="FunFam" id="1.25.40.420:FF:000012">
    <property type="entry name" value="BTB/POZ and TAZ domain-containing protein 2"/>
    <property type="match status" value="1"/>
</dbReference>
<dbReference type="GO" id="GO:0009725">
    <property type="term" value="P:response to hormone"/>
    <property type="evidence" value="ECO:0007669"/>
    <property type="project" value="UniProtKB-ARBA"/>
</dbReference>
<protein>
    <recommendedName>
        <fullName evidence="8">BTB/POZ and TAZ domain-containing protein 4</fullName>
    </recommendedName>
</protein>
<evidence type="ECO:0000259" key="5">
    <source>
        <dbReference type="PROSITE" id="PS50134"/>
    </source>
</evidence>
<dbReference type="PANTHER" id="PTHR46287:SF11">
    <property type="entry name" value="BTB_POZ AND TAZ DOMAIN-CONTAINING PROTEIN 4"/>
    <property type="match status" value="1"/>
</dbReference>
<feature type="region of interest" description="Disordered" evidence="3">
    <location>
        <begin position="1"/>
        <end position="22"/>
    </location>
</feature>
<dbReference type="GO" id="GO:0009751">
    <property type="term" value="P:response to salicylic acid"/>
    <property type="evidence" value="ECO:0007669"/>
    <property type="project" value="UniProtKB-ARBA"/>
</dbReference>
<reference evidence="6 7" key="1">
    <citation type="submission" date="2020-08" db="EMBL/GenBank/DDBJ databases">
        <title>Plant Genome Project.</title>
        <authorList>
            <person name="Zhang R.-G."/>
        </authorList>
    </citation>
    <scope>NUCLEOTIDE SEQUENCE [LARGE SCALE GENOMIC DNA]</scope>
    <source>
        <tissue evidence="6">Rhizome</tissue>
    </source>
</reference>
<evidence type="ECO:0000313" key="7">
    <source>
        <dbReference type="Proteomes" id="UP000734854"/>
    </source>
</evidence>
<dbReference type="PROSITE" id="PS50097">
    <property type="entry name" value="BTB"/>
    <property type="match status" value="1"/>
</dbReference>
<dbReference type="GO" id="GO:0046872">
    <property type="term" value="F:metal ion binding"/>
    <property type="evidence" value="ECO:0007669"/>
    <property type="project" value="UniProtKB-KW"/>
</dbReference>
<feature type="compositionally biased region" description="Basic and acidic residues" evidence="3">
    <location>
        <begin position="1"/>
        <end position="10"/>
    </location>
</feature>
<evidence type="ECO:0000313" key="6">
    <source>
        <dbReference type="EMBL" id="KAG6484508.1"/>
    </source>
</evidence>
<organism evidence="6 7">
    <name type="scientific">Zingiber officinale</name>
    <name type="common">Ginger</name>
    <name type="synonym">Amomum zingiber</name>
    <dbReference type="NCBI Taxonomy" id="94328"/>
    <lineage>
        <taxon>Eukaryota</taxon>
        <taxon>Viridiplantae</taxon>
        <taxon>Streptophyta</taxon>
        <taxon>Embryophyta</taxon>
        <taxon>Tracheophyta</taxon>
        <taxon>Spermatophyta</taxon>
        <taxon>Magnoliopsida</taxon>
        <taxon>Liliopsida</taxon>
        <taxon>Zingiberales</taxon>
        <taxon>Zingiberaceae</taxon>
        <taxon>Zingiber</taxon>
    </lineage>
</organism>